<dbReference type="InterPro" id="IPR035996">
    <property type="entry name" value="4pyrrol_Methylase_sf"/>
</dbReference>
<gene>
    <name evidence="1" type="ORF">CWATWH0402_1946</name>
</gene>
<name>T2JWY9_CROWT</name>
<evidence type="ECO:0000313" key="2">
    <source>
        <dbReference type="Proteomes" id="UP000018130"/>
    </source>
</evidence>
<dbReference type="AlphaFoldDB" id="T2JWY9"/>
<dbReference type="GO" id="GO:0008168">
    <property type="term" value="F:methyltransferase activity"/>
    <property type="evidence" value="ECO:0007669"/>
    <property type="project" value="InterPro"/>
</dbReference>
<reference evidence="1 2" key="1">
    <citation type="submission" date="2013-01" db="EMBL/GenBank/DDBJ databases">
        <authorList>
            <person name="Bench S."/>
        </authorList>
    </citation>
    <scope>NUCLEOTIDE SEQUENCE [LARGE SCALE GENOMIC DNA]</scope>
    <source>
        <strain evidence="1 2">WH 0402</strain>
    </source>
</reference>
<accession>T2JWY9</accession>
<organism evidence="1 2">
    <name type="scientific">Crocosphaera watsonii WH 0402</name>
    <dbReference type="NCBI Taxonomy" id="1284629"/>
    <lineage>
        <taxon>Bacteria</taxon>
        <taxon>Bacillati</taxon>
        <taxon>Cyanobacteriota</taxon>
        <taxon>Cyanophyceae</taxon>
        <taxon>Oscillatoriophycideae</taxon>
        <taxon>Chroococcales</taxon>
        <taxon>Aphanothecaceae</taxon>
        <taxon>Crocosphaera</taxon>
    </lineage>
</organism>
<reference evidence="1 2" key="2">
    <citation type="submission" date="2013-09" db="EMBL/GenBank/DDBJ databases">
        <title>Whole genome comparison of six Crocosphaera watsonii strains with differing phenotypes.</title>
        <authorList>
            <person name="Bench S.R."/>
            <person name="Heller P."/>
            <person name="Frank I."/>
            <person name="Arciniega M."/>
            <person name="Shilova I.N."/>
            <person name="Zehr J.P."/>
        </authorList>
    </citation>
    <scope>NUCLEOTIDE SEQUENCE [LARGE SCALE GENOMIC DNA]</scope>
    <source>
        <strain evidence="1 2">WH 0402</strain>
    </source>
</reference>
<feature type="non-terminal residue" evidence="1">
    <location>
        <position position="1"/>
    </location>
</feature>
<dbReference type="EMBL" id="CAQN01001170">
    <property type="protein sequence ID" value="CCQ70323.1"/>
    <property type="molecule type" value="Genomic_DNA"/>
</dbReference>
<evidence type="ECO:0000313" key="1">
    <source>
        <dbReference type="EMBL" id="CCQ70323.1"/>
    </source>
</evidence>
<dbReference type="Gene3D" id="3.40.1010.10">
    <property type="entry name" value="Cobalt-precorrin-4 Transmethylase, Domain 1"/>
    <property type="match status" value="1"/>
</dbReference>
<dbReference type="InterPro" id="IPR014777">
    <property type="entry name" value="4pyrrole_Mease_sub1"/>
</dbReference>
<dbReference type="SUPFAM" id="SSF53790">
    <property type="entry name" value="Tetrapyrrole methylase"/>
    <property type="match status" value="1"/>
</dbReference>
<proteinExistence type="predicted"/>
<dbReference type="Proteomes" id="UP000018130">
    <property type="component" value="Unassembled WGS sequence"/>
</dbReference>
<protein>
    <submittedName>
        <fullName evidence="1">Uncharacterized protein</fullName>
    </submittedName>
</protein>
<comment type="caution">
    <text evidence="1">The sequence shown here is derived from an EMBL/GenBank/DDBJ whole genome shotgun (WGS) entry which is preliminary data.</text>
</comment>
<sequence length="50" mass="5586">LKGVKALQNADVVLYDALVSNELLEYVPKPKKFVGKRKGVTRTNKPKSMI</sequence>